<feature type="signal peptide" evidence="5">
    <location>
        <begin position="1"/>
        <end position="21"/>
    </location>
</feature>
<feature type="domain" description="Glycoside hydrolase family 5" evidence="6">
    <location>
        <begin position="208"/>
        <end position="390"/>
    </location>
</feature>
<dbReference type="InterPro" id="IPR001547">
    <property type="entry name" value="Glyco_hydro_5"/>
</dbReference>
<protein>
    <recommendedName>
        <fullName evidence="6">Glycoside hydrolase family 5 domain-containing protein</fullName>
    </recommendedName>
</protein>
<reference evidence="7 8" key="1">
    <citation type="submission" date="2021-12" db="EMBL/GenBank/DDBJ databases">
        <title>High titer production of polyol ester of fatty acids by Rhodotorula paludigena BS15 towards product separation-free biomass refinery.</title>
        <authorList>
            <person name="Mano J."/>
            <person name="Ono H."/>
            <person name="Tanaka T."/>
            <person name="Naito K."/>
            <person name="Sushida H."/>
            <person name="Ike M."/>
            <person name="Tokuyasu K."/>
            <person name="Kitaoka M."/>
        </authorList>
    </citation>
    <scope>NUCLEOTIDE SEQUENCE [LARGE SCALE GENOMIC DNA]</scope>
    <source>
        <strain evidence="7 8">BS15</strain>
    </source>
</reference>
<dbReference type="EMBL" id="BQKY01000004">
    <property type="protein sequence ID" value="GJN88893.1"/>
    <property type="molecule type" value="Genomic_DNA"/>
</dbReference>
<keyword evidence="2" id="KW-0378">Hydrolase</keyword>
<dbReference type="Gene3D" id="3.20.20.80">
    <property type="entry name" value="Glycosidases"/>
    <property type="match status" value="1"/>
</dbReference>
<feature type="region of interest" description="Disordered" evidence="4">
    <location>
        <begin position="158"/>
        <end position="186"/>
    </location>
</feature>
<comment type="caution">
    <text evidence="7">The sequence shown here is derived from an EMBL/GenBank/DDBJ whole genome shotgun (WGS) entry which is preliminary data.</text>
</comment>
<dbReference type="SUPFAM" id="SSF51445">
    <property type="entry name" value="(Trans)glycosidases"/>
    <property type="match status" value="1"/>
</dbReference>
<evidence type="ECO:0000256" key="2">
    <source>
        <dbReference type="ARBA" id="ARBA00022801"/>
    </source>
</evidence>
<organism evidence="7 8">
    <name type="scientific">Rhodotorula paludigena</name>
    <dbReference type="NCBI Taxonomy" id="86838"/>
    <lineage>
        <taxon>Eukaryota</taxon>
        <taxon>Fungi</taxon>
        <taxon>Dikarya</taxon>
        <taxon>Basidiomycota</taxon>
        <taxon>Pucciniomycotina</taxon>
        <taxon>Microbotryomycetes</taxon>
        <taxon>Sporidiobolales</taxon>
        <taxon>Sporidiobolaceae</taxon>
        <taxon>Rhodotorula</taxon>
    </lineage>
</organism>
<accession>A0AAV5GF96</accession>
<evidence type="ECO:0000256" key="5">
    <source>
        <dbReference type="SAM" id="SignalP"/>
    </source>
</evidence>
<evidence type="ECO:0000313" key="7">
    <source>
        <dbReference type="EMBL" id="GJN88893.1"/>
    </source>
</evidence>
<comment type="similarity">
    <text evidence="1">Belongs to the glycosyl hydrolase 5 (cellulase A) family.</text>
</comment>
<proteinExistence type="inferred from homology"/>
<dbReference type="InterPro" id="IPR017853">
    <property type="entry name" value="GH"/>
</dbReference>
<evidence type="ECO:0000256" key="3">
    <source>
        <dbReference type="ARBA" id="ARBA00023295"/>
    </source>
</evidence>
<keyword evidence="3" id="KW-0326">Glycosidase</keyword>
<evidence type="ECO:0000256" key="4">
    <source>
        <dbReference type="SAM" id="MobiDB-lite"/>
    </source>
</evidence>
<evidence type="ECO:0000313" key="8">
    <source>
        <dbReference type="Proteomes" id="UP001342314"/>
    </source>
</evidence>
<evidence type="ECO:0000259" key="6">
    <source>
        <dbReference type="Pfam" id="PF26410"/>
    </source>
</evidence>
<feature type="chain" id="PRO_5043596215" description="Glycoside hydrolase family 5 domain-containing protein" evidence="5">
    <location>
        <begin position="22"/>
        <end position="606"/>
    </location>
</feature>
<feature type="compositionally biased region" description="Basic and acidic residues" evidence="4">
    <location>
        <begin position="100"/>
        <end position="111"/>
    </location>
</feature>
<feature type="compositionally biased region" description="Basic and acidic residues" evidence="4">
    <location>
        <begin position="60"/>
        <end position="69"/>
    </location>
</feature>
<dbReference type="AlphaFoldDB" id="A0AAV5GF96"/>
<feature type="compositionally biased region" description="Basic residues" evidence="4">
    <location>
        <begin position="48"/>
        <end position="59"/>
    </location>
</feature>
<keyword evidence="8" id="KW-1185">Reference proteome</keyword>
<evidence type="ECO:0000256" key="1">
    <source>
        <dbReference type="ARBA" id="ARBA00005641"/>
    </source>
</evidence>
<gene>
    <name evidence="7" type="ORF">Rhopal_001864-T1</name>
</gene>
<keyword evidence="5" id="KW-0732">Signal</keyword>
<dbReference type="Proteomes" id="UP001342314">
    <property type="component" value="Unassembled WGS sequence"/>
</dbReference>
<feature type="region of interest" description="Disordered" evidence="4">
    <location>
        <begin position="35"/>
        <end position="125"/>
    </location>
</feature>
<dbReference type="Pfam" id="PF26410">
    <property type="entry name" value="GH5_mannosidase"/>
    <property type="match status" value="1"/>
</dbReference>
<feature type="region of interest" description="Disordered" evidence="4">
    <location>
        <begin position="572"/>
        <end position="606"/>
    </location>
</feature>
<feature type="compositionally biased region" description="Low complexity" evidence="4">
    <location>
        <begin position="572"/>
        <end position="587"/>
    </location>
</feature>
<sequence>MHLPSLLPLALLSTAATGILANAAPPNPHQLYALQSSAESEAAPTHAHASHGRGHRGVRERRSQHEQLAKRHQVVQAKHAAPGARAMRMERRTPGGAMGGRKEDLREKRGVIDSSATPDDPESDLEARAAEQYAFDGGSGKSDDAASSKSSGTASAKAASSSASSSSSDDDVTSSASKSSSSDVSGAWKGVSSYYIHTLPDSDRHAVLDAIAGGGFKVVRIFIASVYSGNKGSANKACNDVEPQTVGEYDDSVLEMIDQLMVDCKQRGLKLLIALSDRYSLGFWATDSYAVQLNIVPKGSSGAQKVANAASFYTNAWSIQMFEKRLAHIMSHKNSLMGNQPWSELDSVIYAVEPQNEPQGHMAMASSTWACDRAKYLKGLIKSNIKVSTGGGITTTDSLGGWATGCSAFDVISVHDYGTSAATTANALAAAKANNPGKEVIMGEWGAAGVNKAAIISQFVAAFKEKGVSWMHWQITNPGAKEKDFEVWTDEPAWKALTGQESYQPVAVTSKAASPAATSKAAAPAVSSASKQWSQATSSFASQASKASSYAQEGASKAASVVKSAADKATSAASQAATAAASAKAADPYGTLAGQSSSGSDKEKDE</sequence>
<name>A0AAV5GF96_9BASI</name>